<dbReference type="OrthoDB" id="10021397at2759"/>
<dbReference type="Pfam" id="PF07690">
    <property type="entry name" value="MFS_1"/>
    <property type="match status" value="1"/>
</dbReference>
<feature type="domain" description="Major facilitator superfamily (MFS) profile" evidence="8">
    <location>
        <begin position="35"/>
        <end position="521"/>
    </location>
</feature>
<dbReference type="PANTHER" id="PTHR23501">
    <property type="entry name" value="MAJOR FACILITATOR SUPERFAMILY"/>
    <property type="match status" value="1"/>
</dbReference>
<evidence type="ECO:0000256" key="2">
    <source>
        <dbReference type="ARBA" id="ARBA00022448"/>
    </source>
</evidence>
<dbReference type="EMBL" id="JAGPXC010000001">
    <property type="protein sequence ID" value="KAH6661320.1"/>
    <property type="molecule type" value="Genomic_DNA"/>
</dbReference>
<keyword evidence="2" id="KW-0813">Transport</keyword>
<feature type="transmembrane region" description="Helical" evidence="7">
    <location>
        <begin position="363"/>
        <end position="381"/>
    </location>
</feature>
<dbReference type="GO" id="GO:0005886">
    <property type="term" value="C:plasma membrane"/>
    <property type="evidence" value="ECO:0007669"/>
    <property type="project" value="TreeGrafter"/>
</dbReference>
<dbReference type="AlphaFoldDB" id="A0A9P8V063"/>
<evidence type="ECO:0000256" key="6">
    <source>
        <dbReference type="SAM" id="MobiDB-lite"/>
    </source>
</evidence>
<evidence type="ECO:0000313" key="9">
    <source>
        <dbReference type="EMBL" id="KAH6661320.1"/>
    </source>
</evidence>
<evidence type="ECO:0000256" key="7">
    <source>
        <dbReference type="SAM" id="Phobius"/>
    </source>
</evidence>
<dbReference type="GO" id="GO:0022857">
    <property type="term" value="F:transmembrane transporter activity"/>
    <property type="evidence" value="ECO:0007669"/>
    <property type="project" value="InterPro"/>
</dbReference>
<evidence type="ECO:0000256" key="3">
    <source>
        <dbReference type="ARBA" id="ARBA00022692"/>
    </source>
</evidence>
<feature type="transmembrane region" description="Helical" evidence="7">
    <location>
        <begin position="188"/>
        <end position="209"/>
    </location>
</feature>
<dbReference type="PROSITE" id="PS50850">
    <property type="entry name" value="MFS"/>
    <property type="match status" value="1"/>
</dbReference>
<dbReference type="InterPro" id="IPR020846">
    <property type="entry name" value="MFS_dom"/>
</dbReference>
<feature type="transmembrane region" description="Helical" evidence="7">
    <location>
        <begin position="261"/>
        <end position="281"/>
    </location>
</feature>
<reference evidence="9" key="1">
    <citation type="journal article" date="2021" name="Nat. Commun.">
        <title>Genetic determinants of endophytism in the Arabidopsis root mycobiome.</title>
        <authorList>
            <person name="Mesny F."/>
            <person name="Miyauchi S."/>
            <person name="Thiergart T."/>
            <person name="Pickel B."/>
            <person name="Atanasova L."/>
            <person name="Karlsson M."/>
            <person name="Huettel B."/>
            <person name="Barry K.W."/>
            <person name="Haridas S."/>
            <person name="Chen C."/>
            <person name="Bauer D."/>
            <person name="Andreopoulos W."/>
            <person name="Pangilinan J."/>
            <person name="LaButti K."/>
            <person name="Riley R."/>
            <person name="Lipzen A."/>
            <person name="Clum A."/>
            <person name="Drula E."/>
            <person name="Henrissat B."/>
            <person name="Kohler A."/>
            <person name="Grigoriev I.V."/>
            <person name="Martin F.M."/>
            <person name="Hacquard S."/>
        </authorList>
    </citation>
    <scope>NUCLEOTIDE SEQUENCE</scope>
    <source>
        <strain evidence="9">MPI-SDFR-AT-0073</strain>
    </source>
</reference>
<evidence type="ECO:0000313" key="10">
    <source>
        <dbReference type="Proteomes" id="UP000758603"/>
    </source>
</evidence>
<comment type="caution">
    <text evidence="9">The sequence shown here is derived from an EMBL/GenBank/DDBJ whole genome shotgun (WGS) entry which is preliminary data.</text>
</comment>
<feature type="transmembrane region" description="Helical" evidence="7">
    <location>
        <begin position="125"/>
        <end position="150"/>
    </location>
</feature>
<feature type="transmembrane region" description="Helical" evidence="7">
    <location>
        <begin position="490"/>
        <end position="514"/>
    </location>
</feature>
<dbReference type="CDD" id="cd17502">
    <property type="entry name" value="MFS_Azr1_MDR_like"/>
    <property type="match status" value="1"/>
</dbReference>
<feature type="transmembrane region" description="Helical" evidence="7">
    <location>
        <begin position="335"/>
        <end position="356"/>
    </location>
</feature>
<evidence type="ECO:0000259" key="8">
    <source>
        <dbReference type="PROSITE" id="PS50850"/>
    </source>
</evidence>
<feature type="transmembrane region" description="Helical" evidence="7">
    <location>
        <begin position="302"/>
        <end position="323"/>
    </location>
</feature>
<feature type="compositionally biased region" description="Basic and acidic residues" evidence="6">
    <location>
        <begin position="1"/>
        <end position="11"/>
    </location>
</feature>
<dbReference type="SUPFAM" id="SSF103473">
    <property type="entry name" value="MFS general substrate transporter"/>
    <property type="match status" value="2"/>
</dbReference>
<evidence type="ECO:0000256" key="4">
    <source>
        <dbReference type="ARBA" id="ARBA00022989"/>
    </source>
</evidence>
<gene>
    <name evidence="9" type="ORF">BKA67DRAFT_654440</name>
</gene>
<feature type="transmembrane region" description="Helical" evidence="7">
    <location>
        <begin position="157"/>
        <end position="176"/>
    </location>
</feature>
<comment type="subcellular location">
    <subcellularLocation>
        <location evidence="1">Membrane</location>
        <topology evidence="1">Multi-pass membrane protein</topology>
    </subcellularLocation>
</comment>
<feature type="transmembrane region" description="Helical" evidence="7">
    <location>
        <begin position="32"/>
        <end position="58"/>
    </location>
</feature>
<dbReference type="RefSeq" id="XP_045965451.1">
    <property type="nucleotide sequence ID" value="XM_046106562.1"/>
</dbReference>
<keyword evidence="3 7" id="KW-0812">Transmembrane</keyword>
<feature type="region of interest" description="Disordered" evidence="6">
    <location>
        <begin position="1"/>
        <end position="22"/>
    </location>
</feature>
<feature type="transmembrane region" description="Helical" evidence="7">
    <location>
        <begin position="426"/>
        <end position="449"/>
    </location>
</feature>
<proteinExistence type="predicted"/>
<dbReference type="GeneID" id="70135453"/>
<dbReference type="InterPro" id="IPR011701">
    <property type="entry name" value="MFS"/>
</dbReference>
<keyword evidence="4 7" id="KW-1133">Transmembrane helix</keyword>
<dbReference type="FunFam" id="1.20.1250.20:FF:000196">
    <property type="entry name" value="MFS toxin efflux pump (AflT)"/>
    <property type="match status" value="1"/>
</dbReference>
<dbReference type="FunFam" id="1.20.1720.10:FF:000012">
    <property type="entry name" value="MFS toxin efflux pump (AflT)"/>
    <property type="match status" value="1"/>
</dbReference>
<evidence type="ECO:0000256" key="1">
    <source>
        <dbReference type="ARBA" id="ARBA00004141"/>
    </source>
</evidence>
<dbReference type="Gene3D" id="1.20.1250.20">
    <property type="entry name" value="MFS general substrate transporter like domains"/>
    <property type="match status" value="1"/>
</dbReference>
<dbReference type="InterPro" id="IPR036259">
    <property type="entry name" value="MFS_trans_sf"/>
</dbReference>
<protein>
    <submittedName>
        <fullName evidence="9">Major facilitator superfamily-domain-containing protein</fullName>
    </submittedName>
</protein>
<keyword evidence="10" id="KW-1185">Reference proteome</keyword>
<accession>A0A9P8V063</accession>
<dbReference type="PANTHER" id="PTHR23501:SF177">
    <property type="entry name" value="MAJOR FACILITATOR SUPERFAMILY (MFS) PROFILE DOMAIN-CONTAINING PROTEIN-RELATED"/>
    <property type="match status" value="1"/>
</dbReference>
<organism evidence="9 10">
    <name type="scientific">Truncatella angustata</name>
    <dbReference type="NCBI Taxonomy" id="152316"/>
    <lineage>
        <taxon>Eukaryota</taxon>
        <taxon>Fungi</taxon>
        <taxon>Dikarya</taxon>
        <taxon>Ascomycota</taxon>
        <taxon>Pezizomycotina</taxon>
        <taxon>Sordariomycetes</taxon>
        <taxon>Xylariomycetidae</taxon>
        <taxon>Amphisphaeriales</taxon>
        <taxon>Sporocadaceae</taxon>
        <taxon>Truncatella</taxon>
    </lineage>
</organism>
<name>A0A9P8V063_9PEZI</name>
<sequence>MITKNDEKLDESSSIEDGNNAKENDYPKGSKLLFIVMALVLAIFLASLDMTIVATAIPKITDEFGGLDKVSWYGSAFFMTNGGFQSSWGKAYKYFPLKTTFLTSVFVFELGSLLCGVAPNPEALIVGRAITGVGAAGLGTGVYTIIALIVEPAKRASYTGIVGISYGAAAVLGPLIGGAFTDKVSWRWCFYINLPVGGVSALIIFFLFHTPSASKPIVATWREKMLQMDFVGVALVMAALISYTLALQYGGQSMAWKSSTVIGLLVGSVAIAVAFCCWEFNQGERAMIPPRLMKQRSVSVSSAFTFLFSGPYFLTIYYLPIYFQSVDGATPTMSGVYSLPLIIPVTICLILSGVCITATGHAAPLEVVGSALATVASGLLYTLDIDTSTGRWIGYQILGGVAWGMAWQVPIVIGQGNADPVDLPSITAIVLFFMNLGGTTMLSAAQAAFVNKLVQELPMTAPGVDPAVVVATGATELRNVFDANQIPGVLMAYMAGIKVALAISIAASGLAFAISLLNRWSRLNTEAAKTLGGNA</sequence>
<keyword evidence="5 7" id="KW-0472">Membrane</keyword>
<dbReference type="Proteomes" id="UP000758603">
    <property type="component" value="Unassembled WGS sequence"/>
</dbReference>
<feature type="transmembrane region" description="Helical" evidence="7">
    <location>
        <begin position="393"/>
        <end position="414"/>
    </location>
</feature>
<evidence type="ECO:0000256" key="5">
    <source>
        <dbReference type="ARBA" id="ARBA00023136"/>
    </source>
</evidence>
<feature type="transmembrane region" description="Helical" evidence="7">
    <location>
        <begin position="230"/>
        <end position="249"/>
    </location>
</feature>